<evidence type="ECO:0000313" key="1">
    <source>
        <dbReference type="EMBL" id="RMO29221.1"/>
    </source>
</evidence>
<reference evidence="1 2" key="1">
    <citation type="submission" date="2018-08" db="EMBL/GenBank/DDBJ databases">
        <title>Recombination of ecologically and evolutionarily significant loci maintains genetic cohesion in the Pseudomonas syringae species complex.</title>
        <authorList>
            <person name="Dillon M."/>
            <person name="Thakur S."/>
            <person name="Almeida R.N.D."/>
            <person name="Weir B.S."/>
            <person name="Guttman D.S."/>
        </authorList>
    </citation>
    <scope>NUCLEOTIDE SEQUENCE [LARGE SCALE GENOMIC DNA]</scope>
    <source>
        <strain evidence="1 2">ICMP 2788</strain>
    </source>
</reference>
<proteinExistence type="predicted"/>
<dbReference type="EMBL" id="RBPQ01000099">
    <property type="protein sequence ID" value="RMO29221.1"/>
    <property type="molecule type" value="Genomic_DNA"/>
</dbReference>
<dbReference type="Proteomes" id="UP000276886">
    <property type="component" value="Unassembled WGS sequence"/>
</dbReference>
<name>A0A3M2X718_PSESJ</name>
<accession>A0A3M2X718</accession>
<organism evidence="1 2">
    <name type="scientific">Pseudomonas syringae pv. pisi</name>
    <dbReference type="NCBI Taxonomy" id="59510"/>
    <lineage>
        <taxon>Bacteria</taxon>
        <taxon>Pseudomonadati</taxon>
        <taxon>Pseudomonadota</taxon>
        <taxon>Gammaproteobacteria</taxon>
        <taxon>Pseudomonadales</taxon>
        <taxon>Pseudomonadaceae</taxon>
        <taxon>Pseudomonas</taxon>
        <taxon>Pseudomonas syringae</taxon>
    </lineage>
</organism>
<evidence type="ECO:0000313" key="2">
    <source>
        <dbReference type="Proteomes" id="UP000276886"/>
    </source>
</evidence>
<sequence>MQLHFHGVMKESDDLDHVVVCHAIEHDIARAFDRSMGVFSLLA</sequence>
<dbReference type="AlphaFoldDB" id="A0A3M2X718"/>
<protein>
    <submittedName>
        <fullName evidence="1">Uncharacterized protein</fullName>
    </submittedName>
</protein>
<gene>
    <name evidence="1" type="ORF">ALQ44_102259</name>
</gene>
<comment type="caution">
    <text evidence="1">The sequence shown here is derived from an EMBL/GenBank/DDBJ whole genome shotgun (WGS) entry which is preliminary data.</text>
</comment>